<dbReference type="AlphaFoldDB" id="A0AAV5AQY0"/>
<dbReference type="Gene3D" id="2.180.10.10">
    <property type="entry name" value="RHS repeat-associated core"/>
    <property type="match status" value="2"/>
</dbReference>
<reference evidence="2 5" key="1">
    <citation type="submission" date="2021-11" db="EMBL/GenBank/DDBJ databases">
        <title>Draft genome sequence of Capnocytophaga sp. strain KC07075 isolated from cat oral cavity.</title>
        <authorList>
            <person name="Suzuki M."/>
            <person name="Imaoka K."/>
            <person name="Kimura M."/>
            <person name="Morikawa S."/>
            <person name="Maeda K."/>
        </authorList>
    </citation>
    <scope>NUCLEOTIDE SEQUENCE</scope>
    <source>
        <strain evidence="2">KC07075</strain>
        <strain evidence="3 5">KC07079</strain>
    </source>
</reference>
<evidence type="ECO:0000313" key="2">
    <source>
        <dbReference type="EMBL" id="GJM49739.1"/>
    </source>
</evidence>
<sequence length="492" mass="58045">MKNFLIIGLFVGTLSVSAQEIIHKNLKDSELHGKVKSVRLTTYTTVDKGGGVVDKGTVYKNADNHLIVFNEKGNIIQHNEYYPDGKLWWKASYNYEKDKNEPKPPIKKIEPKKEVKLEENTHKSLGNLRQKITYKYDRRGTLSEEITYNSQDVVLEKIIYKYDKQGNVIEQNNFQNSDKLLNKYIAKYNNNNKLTEENLFNANGELLYQATFLYNEKGYLSQKGEFFAKGFSAESNNIRNPNKSHSINEATQENWSQRHYVYDNKGNKIEENLYDFSKKSENLPTETSSITEKNDLEEEETKPMVRIPQRLLQINTFNSQGTLWKTNLYFYDEKGNIFENIEYNGRSEQTAKKGYIYDSNNKEIGYINYDSKNNVLAKYVYMYDEKGNIAEKTHYDPQGEIIKIQRSKYDAKNNEIEQHFFDSKNNLLYFYILKYDRRGNVMELDSYNPDGTLNVKNHWKYTFDTKGNWIQKIEYTSDKSYFIIERTIEYYQ</sequence>
<feature type="compositionally biased region" description="Polar residues" evidence="1">
    <location>
        <begin position="282"/>
        <end position="291"/>
    </location>
</feature>
<evidence type="ECO:0000313" key="5">
    <source>
        <dbReference type="Proteomes" id="UP001208692"/>
    </source>
</evidence>
<gene>
    <name evidence="2" type="ORF">RCZ15_07140</name>
    <name evidence="3" type="ORF">RCZ16_11210</name>
</gene>
<dbReference type="Proteomes" id="UP001207736">
    <property type="component" value="Unassembled WGS sequence"/>
</dbReference>
<dbReference type="EMBL" id="BQKB01000018">
    <property type="protein sequence ID" value="GJM52804.1"/>
    <property type="molecule type" value="Genomic_DNA"/>
</dbReference>
<organism evidence="2 4">
    <name type="scientific">Capnocytophaga catalasegens</name>
    <dbReference type="NCBI Taxonomy" id="1004260"/>
    <lineage>
        <taxon>Bacteria</taxon>
        <taxon>Pseudomonadati</taxon>
        <taxon>Bacteroidota</taxon>
        <taxon>Flavobacteriia</taxon>
        <taxon>Flavobacteriales</taxon>
        <taxon>Flavobacteriaceae</taxon>
        <taxon>Capnocytophaga</taxon>
    </lineage>
</organism>
<dbReference type="RefSeq" id="WP_264846221.1">
    <property type="nucleotide sequence ID" value="NZ_BPMA01000018.1"/>
</dbReference>
<name>A0AAV5AQY0_9FLAO</name>
<feature type="region of interest" description="Disordered" evidence="1">
    <location>
        <begin position="280"/>
        <end position="301"/>
    </location>
</feature>
<keyword evidence="5" id="KW-1185">Reference proteome</keyword>
<accession>A0AAV5AQY0</accession>
<comment type="caution">
    <text evidence="2">The sequence shown here is derived from an EMBL/GenBank/DDBJ whole genome shotgun (WGS) entry which is preliminary data.</text>
</comment>
<proteinExistence type="predicted"/>
<protein>
    <recommendedName>
        <fullName evidence="6">Sugar-binding protein</fullName>
    </recommendedName>
</protein>
<evidence type="ECO:0008006" key="6">
    <source>
        <dbReference type="Google" id="ProtNLM"/>
    </source>
</evidence>
<dbReference type="Proteomes" id="UP001208692">
    <property type="component" value="Unassembled WGS sequence"/>
</dbReference>
<dbReference type="EMBL" id="BQKA01000012">
    <property type="protein sequence ID" value="GJM49739.1"/>
    <property type="molecule type" value="Genomic_DNA"/>
</dbReference>
<evidence type="ECO:0000313" key="4">
    <source>
        <dbReference type="Proteomes" id="UP001207736"/>
    </source>
</evidence>
<evidence type="ECO:0000313" key="3">
    <source>
        <dbReference type="EMBL" id="GJM52804.1"/>
    </source>
</evidence>
<evidence type="ECO:0000256" key="1">
    <source>
        <dbReference type="SAM" id="MobiDB-lite"/>
    </source>
</evidence>